<dbReference type="EMBL" id="GGEC01010544">
    <property type="protein sequence ID" value="MBW91027.1"/>
    <property type="molecule type" value="Transcribed_RNA"/>
</dbReference>
<reference evidence="2" key="1">
    <citation type="submission" date="2018-02" db="EMBL/GenBank/DDBJ databases">
        <title>Rhizophora mucronata_Transcriptome.</title>
        <authorList>
            <person name="Meera S.P."/>
            <person name="Sreeshan A."/>
            <person name="Augustine A."/>
        </authorList>
    </citation>
    <scope>NUCLEOTIDE SEQUENCE</scope>
    <source>
        <tissue evidence="2">Leaf</tissue>
    </source>
</reference>
<sequence>MASSSTISSFTGTLFPREDAAVSGSDPRFPDLINCTMNLIQSISPPPPSKGPRTNQLDTDQYRSEKRKL</sequence>
<evidence type="ECO:0000256" key="1">
    <source>
        <dbReference type="SAM" id="MobiDB-lite"/>
    </source>
</evidence>
<organism evidence="2">
    <name type="scientific">Rhizophora mucronata</name>
    <name type="common">Asiatic mangrove</name>
    <dbReference type="NCBI Taxonomy" id="61149"/>
    <lineage>
        <taxon>Eukaryota</taxon>
        <taxon>Viridiplantae</taxon>
        <taxon>Streptophyta</taxon>
        <taxon>Embryophyta</taxon>
        <taxon>Tracheophyta</taxon>
        <taxon>Spermatophyta</taxon>
        <taxon>Magnoliopsida</taxon>
        <taxon>eudicotyledons</taxon>
        <taxon>Gunneridae</taxon>
        <taxon>Pentapetalae</taxon>
        <taxon>rosids</taxon>
        <taxon>fabids</taxon>
        <taxon>Malpighiales</taxon>
        <taxon>Rhizophoraceae</taxon>
        <taxon>Rhizophora</taxon>
    </lineage>
</organism>
<feature type="compositionally biased region" description="Polar residues" evidence="1">
    <location>
        <begin position="1"/>
        <end position="12"/>
    </location>
</feature>
<feature type="compositionally biased region" description="Basic and acidic residues" evidence="1">
    <location>
        <begin position="60"/>
        <end position="69"/>
    </location>
</feature>
<dbReference type="AlphaFoldDB" id="A0A2P2JC81"/>
<accession>A0A2P2JC81</accession>
<proteinExistence type="predicted"/>
<protein>
    <submittedName>
        <fullName evidence="2">Uncharacterized protein</fullName>
    </submittedName>
</protein>
<evidence type="ECO:0000313" key="2">
    <source>
        <dbReference type="EMBL" id="MBW91027.1"/>
    </source>
</evidence>
<feature type="region of interest" description="Disordered" evidence="1">
    <location>
        <begin position="1"/>
        <end position="28"/>
    </location>
</feature>
<name>A0A2P2JC81_RHIMU</name>
<feature type="region of interest" description="Disordered" evidence="1">
    <location>
        <begin position="40"/>
        <end position="69"/>
    </location>
</feature>